<dbReference type="SUPFAM" id="SSF50090">
    <property type="entry name" value="Electron transport accessory proteins"/>
    <property type="match status" value="1"/>
</dbReference>
<protein>
    <submittedName>
        <fullName evidence="3">Nitrile hydratase subunit beta</fullName>
    </submittedName>
</protein>
<evidence type="ECO:0000313" key="4">
    <source>
        <dbReference type="Proteomes" id="UP001055804"/>
    </source>
</evidence>
<gene>
    <name evidence="3" type="ORF">NJQ99_04015</name>
</gene>
<dbReference type="Gene3D" id="1.10.472.20">
    <property type="entry name" value="Nitrile hydratase, beta subunit"/>
    <property type="match status" value="1"/>
</dbReference>
<evidence type="ECO:0000313" key="3">
    <source>
        <dbReference type="EMBL" id="MCP1335568.1"/>
    </source>
</evidence>
<evidence type="ECO:0000256" key="1">
    <source>
        <dbReference type="SAM" id="MobiDB-lite"/>
    </source>
</evidence>
<feature type="region of interest" description="Disordered" evidence="1">
    <location>
        <begin position="1"/>
        <end position="22"/>
    </location>
</feature>
<dbReference type="InterPro" id="IPR042262">
    <property type="entry name" value="CN_hydtase_beta_C"/>
</dbReference>
<dbReference type="Pfam" id="PF21006">
    <property type="entry name" value="NHase_beta_N"/>
    <property type="match status" value="1"/>
</dbReference>
<accession>A0A9J6PCN9</accession>
<name>A0A9J6PCN9_9PROT</name>
<comment type="caution">
    <text evidence="3">The sequence shown here is derived from an EMBL/GenBank/DDBJ whole genome shotgun (WGS) entry which is preliminary data.</text>
</comment>
<dbReference type="EMBL" id="JAMZFT010000001">
    <property type="protein sequence ID" value="MCP1335568.1"/>
    <property type="molecule type" value="Genomic_DNA"/>
</dbReference>
<reference evidence="3" key="1">
    <citation type="submission" date="2022-06" db="EMBL/GenBank/DDBJ databases">
        <title>Isolation and Genomics of Futiania mangrovii gen. nov., sp. nov., a Rare and Metabolically-versatile member in the Class Alphaproteobacteria.</title>
        <authorList>
            <person name="Liu L."/>
            <person name="Huang W.-C."/>
            <person name="Pan J."/>
            <person name="Li J."/>
            <person name="Huang Y."/>
            <person name="Du H."/>
            <person name="Liu Y."/>
            <person name="Li M."/>
        </authorList>
    </citation>
    <scope>NUCLEOTIDE SEQUENCE</scope>
    <source>
        <strain evidence="3">FT118</strain>
    </source>
</reference>
<organism evidence="3 4">
    <name type="scientific">Futiania mangrovi</name>
    <dbReference type="NCBI Taxonomy" id="2959716"/>
    <lineage>
        <taxon>Bacteria</taxon>
        <taxon>Pseudomonadati</taxon>
        <taxon>Pseudomonadota</taxon>
        <taxon>Alphaproteobacteria</taxon>
        <taxon>Futianiales</taxon>
        <taxon>Futianiaceae</taxon>
        <taxon>Futiania</taxon>
    </lineage>
</organism>
<evidence type="ECO:0000259" key="2">
    <source>
        <dbReference type="Pfam" id="PF21006"/>
    </source>
</evidence>
<keyword evidence="4" id="KW-1185">Reference proteome</keyword>
<dbReference type="AlphaFoldDB" id="A0A9J6PCN9"/>
<dbReference type="RefSeq" id="WP_269331508.1">
    <property type="nucleotide sequence ID" value="NZ_JAMZFT010000001.1"/>
</dbReference>
<feature type="domain" description="Nitrile hydratase beta subunit-like N-terminal" evidence="2">
    <location>
        <begin position="7"/>
        <end position="106"/>
    </location>
</feature>
<proteinExistence type="predicted"/>
<dbReference type="InterPro" id="IPR049054">
    <property type="entry name" value="CN_hydtase_beta-like_N"/>
</dbReference>
<dbReference type="Proteomes" id="UP001055804">
    <property type="component" value="Unassembled WGS sequence"/>
</dbReference>
<sequence>MSDNERKVNDVGGLPGGPIDLHEHANTLHEKRVDALVMLMVNPRIGAFTVDSLRRAIEENTPQEYASLGYYSKWLKAVRQLLVEQAVLTEDEIEAKMADVRKRMEAEAHA</sequence>
<dbReference type="InterPro" id="IPR008990">
    <property type="entry name" value="Elect_transpt_acc-like_dom_sf"/>
</dbReference>